<proteinExistence type="predicted"/>
<evidence type="ECO:0008006" key="4">
    <source>
        <dbReference type="Google" id="ProtNLM"/>
    </source>
</evidence>
<sequence>MMWHPVGRIGFLYLVFLFPEGITDPVPELGAECKTEPGIGVCAVLERLPCSFSAAGVGSPCQRQGLESLDADFVQRLFGNGGKSATRAGERVEGGKGVGRRLEIARFIADLDENLVRQAREGGHLDGNNWELWSCHTDSKTAEQSWRGKQVV</sequence>
<evidence type="ECO:0000256" key="1">
    <source>
        <dbReference type="SAM" id="SignalP"/>
    </source>
</evidence>
<dbReference type="EMBL" id="JAUKTV010000020">
    <property type="protein sequence ID" value="KAK0705817.1"/>
    <property type="molecule type" value="Genomic_DNA"/>
</dbReference>
<protein>
    <recommendedName>
        <fullName evidence="4">Secreted protein</fullName>
    </recommendedName>
</protein>
<name>A0AA40DM25_9PEZI</name>
<feature type="signal peptide" evidence="1">
    <location>
        <begin position="1"/>
        <end position="23"/>
    </location>
</feature>
<organism evidence="2 3">
    <name type="scientific">Apiosordaria backusii</name>
    <dbReference type="NCBI Taxonomy" id="314023"/>
    <lineage>
        <taxon>Eukaryota</taxon>
        <taxon>Fungi</taxon>
        <taxon>Dikarya</taxon>
        <taxon>Ascomycota</taxon>
        <taxon>Pezizomycotina</taxon>
        <taxon>Sordariomycetes</taxon>
        <taxon>Sordariomycetidae</taxon>
        <taxon>Sordariales</taxon>
        <taxon>Lasiosphaeriaceae</taxon>
        <taxon>Apiosordaria</taxon>
    </lineage>
</organism>
<keyword evidence="1" id="KW-0732">Signal</keyword>
<reference evidence="2" key="1">
    <citation type="submission" date="2023-06" db="EMBL/GenBank/DDBJ databases">
        <title>Genome-scale phylogeny and comparative genomics of the fungal order Sordariales.</title>
        <authorList>
            <consortium name="Lawrence Berkeley National Laboratory"/>
            <person name="Hensen N."/>
            <person name="Bonometti L."/>
            <person name="Westerberg I."/>
            <person name="Brannstrom I.O."/>
            <person name="Guillou S."/>
            <person name="Cros-Aarteil S."/>
            <person name="Calhoun S."/>
            <person name="Haridas S."/>
            <person name="Kuo A."/>
            <person name="Mondo S."/>
            <person name="Pangilinan J."/>
            <person name="Riley R."/>
            <person name="Labutti K."/>
            <person name="Andreopoulos B."/>
            <person name="Lipzen A."/>
            <person name="Chen C."/>
            <person name="Yanf M."/>
            <person name="Daum C."/>
            <person name="Ng V."/>
            <person name="Clum A."/>
            <person name="Steindorff A."/>
            <person name="Ohm R."/>
            <person name="Martin F."/>
            <person name="Silar P."/>
            <person name="Natvig D."/>
            <person name="Lalanne C."/>
            <person name="Gautier V."/>
            <person name="Ament-Velasquez S.L."/>
            <person name="Kruys A."/>
            <person name="Hutchinson M.I."/>
            <person name="Powell A.J."/>
            <person name="Barry K."/>
            <person name="Miller A.N."/>
            <person name="Grigoriev I.V."/>
            <person name="Debuchy R."/>
            <person name="Gladieux P."/>
            <person name="Thoren M.H."/>
            <person name="Johannesson H."/>
        </authorList>
    </citation>
    <scope>NUCLEOTIDE SEQUENCE</scope>
    <source>
        <strain evidence="2">CBS 540.89</strain>
    </source>
</reference>
<keyword evidence="3" id="KW-1185">Reference proteome</keyword>
<feature type="chain" id="PRO_5041424379" description="Secreted protein" evidence="1">
    <location>
        <begin position="24"/>
        <end position="152"/>
    </location>
</feature>
<evidence type="ECO:0000313" key="3">
    <source>
        <dbReference type="Proteomes" id="UP001172159"/>
    </source>
</evidence>
<accession>A0AA40DM25</accession>
<evidence type="ECO:0000313" key="2">
    <source>
        <dbReference type="EMBL" id="KAK0705817.1"/>
    </source>
</evidence>
<dbReference type="Proteomes" id="UP001172159">
    <property type="component" value="Unassembled WGS sequence"/>
</dbReference>
<gene>
    <name evidence="2" type="ORF">B0T21DRAFT_377637</name>
</gene>
<comment type="caution">
    <text evidence="2">The sequence shown here is derived from an EMBL/GenBank/DDBJ whole genome shotgun (WGS) entry which is preliminary data.</text>
</comment>
<dbReference type="AlphaFoldDB" id="A0AA40DM25"/>